<comment type="caution">
    <text evidence="2">The sequence shown here is derived from an EMBL/GenBank/DDBJ whole genome shotgun (WGS) entry which is preliminary data.</text>
</comment>
<dbReference type="VEuPathDB" id="GiardiaDB:QR46_4402"/>
<reference evidence="2 3" key="2">
    <citation type="journal article" date="2013" name="Genome Biol. Evol.">
        <title>Genome sequencing of Giardia lamblia genotypes A2 and B isolates (DH and GS) and comparative analysis with the genomes of genotypes A1 and E (WB and Pig).</title>
        <authorList>
            <person name="Adam R.D."/>
            <person name="Dahlstrom E.W."/>
            <person name="Martens C.A."/>
            <person name="Bruno D.P."/>
            <person name="Barbian K.D."/>
            <person name="Ricklefs S.M."/>
            <person name="Hernandez M.M."/>
            <person name="Narla N.P."/>
            <person name="Patel R.B."/>
            <person name="Porcella S.F."/>
            <person name="Nash T.E."/>
        </authorList>
    </citation>
    <scope>NUCLEOTIDE SEQUENCE [LARGE SCALE GENOMIC DNA]</scope>
    <source>
        <strain evidence="2 3">DH</strain>
    </source>
</reference>
<dbReference type="VEuPathDB" id="GiardiaDB:GL50581_1737"/>
<dbReference type="VEuPathDB" id="GiardiaDB:GL50803_0013668"/>
<evidence type="ECO:0000256" key="1">
    <source>
        <dbReference type="SAM" id="Phobius"/>
    </source>
</evidence>
<dbReference type="VEuPathDB" id="GiardiaDB:DHA2_150025"/>
<gene>
    <name evidence="2" type="ORF">DHA2_150025</name>
</gene>
<keyword evidence="1" id="KW-0472">Membrane</keyword>
<evidence type="ECO:0000313" key="3">
    <source>
        <dbReference type="Proteomes" id="UP000018320"/>
    </source>
</evidence>
<dbReference type="Proteomes" id="UP000018320">
    <property type="component" value="Unassembled WGS sequence"/>
</dbReference>
<dbReference type="EMBL" id="AHGT01000010">
    <property type="protein sequence ID" value="ESU38693.1"/>
    <property type="molecule type" value="Genomic_DNA"/>
</dbReference>
<keyword evidence="1" id="KW-1133">Transmembrane helix</keyword>
<protein>
    <submittedName>
        <fullName evidence="2">Uncharacterized protein</fullName>
    </submittedName>
</protein>
<organism evidence="2 3">
    <name type="scientific">Giardia intestinalis</name>
    <name type="common">Giardia lamblia</name>
    <dbReference type="NCBI Taxonomy" id="5741"/>
    <lineage>
        <taxon>Eukaryota</taxon>
        <taxon>Metamonada</taxon>
        <taxon>Diplomonadida</taxon>
        <taxon>Hexamitidae</taxon>
        <taxon>Giardiinae</taxon>
        <taxon>Giardia</taxon>
    </lineage>
</organism>
<keyword evidence="1" id="KW-0812">Transmembrane</keyword>
<reference evidence="3" key="1">
    <citation type="submission" date="2012-02" db="EMBL/GenBank/DDBJ databases">
        <title>Genome sequencing of Giardia lamblia Genotypes A2 and B isolates (DH and GS) and comparative analysis with the genomes of Genotypes A1 and E (WB and Pig).</title>
        <authorList>
            <person name="Adam R."/>
            <person name="Dahlstrom E."/>
            <person name="Martens C."/>
            <person name="Bruno D."/>
            <person name="Barbian K."/>
            <person name="Porcella S.F."/>
            <person name="Nash T."/>
        </authorList>
    </citation>
    <scope>NUCLEOTIDE SEQUENCE</scope>
    <source>
        <strain evidence="3">DH</strain>
    </source>
</reference>
<feature type="transmembrane region" description="Helical" evidence="1">
    <location>
        <begin position="12"/>
        <end position="37"/>
    </location>
</feature>
<proteinExistence type="predicted"/>
<feature type="transmembrane region" description="Helical" evidence="1">
    <location>
        <begin position="295"/>
        <end position="315"/>
    </location>
</feature>
<sequence>MSMSCHPTLIKIQTLLTFFVGPILLGLLIGGVVGGTLSKTHQTRFAFTRHRHLLPSDHTFSYLDSSSMPPESDSVSPNAPLYYEVNCHGVTRHTVCYSVYRCNFSDAILDAPRTMRFSGRRQAQYEIDFWEDPRVLEYILHSTRGTQIDGYDSDEAILLGFTNVGSEEIVLRGLSPSGDLASEQQIPVSGSIYMDYSAYSGVVLSSATRSVTVDINNIPTIKSAGCSLLATVETLCADNKRIRAPVSLTLQDLSSGENESSNADASFVLFKDSVTANQFDNGVMLSLNLTSEGSLLRWEVILIAVTLGIVGFFALHCSSCTIINLLYRTSDPVAAHHGMGTLDKNEVSHLFTEADSYSSGPYA</sequence>
<dbReference type="AlphaFoldDB" id="V6TIA6"/>
<evidence type="ECO:0000313" key="2">
    <source>
        <dbReference type="EMBL" id="ESU38693.1"/>
    </source>
</evidence>
<name>V6TIA6_GIAIN</name>
<accession>V6TIA6</accession>